<dbReference type="InterPro" id="IPR018733">
    <property type="entry name" value="DUF2274"/>
</dbReference>
<dbReference type="EMBL" id="FZPA01000008">
    <property type="protein sequence ID" value="SNS96161.1"/>
    <property type="molecule type" value="Genomic_DNA"/>
</dbReference>
<keyword evidence="2" id="KW-1185">Reference proteome</keyword>
<dbReference type="RefSeq" id="WP_089216230.1">
    <property type="nucleotide sequence ID" value="NZ_FZPA01000008.1"/>
</dbReference>
<protein>
    <recommendedName>
        <fullName evidence="3">DUF2274 domain-containing protein</fullName>
    </recommendedName>
</protein>
<gene>
    <name evidence="1" type="ORF">SAMN06295955_108121</name>
</gene>
<dbReference type="OrthoDB" id="9803810at2"/>
<proteinExistence type="predicted"/>
<evidence type="ECO:0000313" key="2">
    <source>
        <dbReference type="Proteomes" id="UP000198339"/>
    </source>
</evidence>
<evidence type="ECO:0000313" key="1">
    <source>
        <dbReference type="EMBL" id="SNS96161.1"/>
    </source>
</evidence>
<dbReference type="Pfam" id="PF10038">
    <property type="entry name" value="DUF2274"/>
    <property type="match status" value="1"/>
</dbReference>
<reference evidence="1 2" key="1">
    <citation type="submission" date="2017-06" db="EMBL/GenBank/DDBJ databases">
        <authorList>
            <person name="Kim H.J."/>
            <person name="Triplett B.A."/>
        </authorList>
    </citation>
    <scope>NUCLEOTIDE SEQUENCE [LARGE SCALE GENOMIC DNA]</scope>
    <source>
        <strain evidence="1 2">DS15</strain>
    </source>
</reference>
<dbReference type="AlphaFoldDB" id="A0A239IRI6"/>
<evidence type="ECO:0008006" key="3">
    <source>
        <dbReference type="Google" id="ProtNLM"/>
    </source>
</evidence>
<name>A0A239IRI6_9SPHN</name>
<dbReference type="Proteomes" id="UP000198339">
    <property type="component" value="Unassembled WGS sequence"/>
</dbReference>
<sequence length="78" mass="8642">MSKLKLGPIDDDKPVKLTLELPASVHRDLIAYARVHAAQTGLSQPLPVERLIAPMLERFMATDRGFVRNRSQSGSKSD</sequence>
<organism evidence="1 2">
    <name type="scientific">Sphingopyxis indica</name>
    <dbReference type="NCBI Taxonomy" id="436663"/>
    <lineage>
        <taxon>Bacteria</taxon>
        <taxon>Pseudomonadati</taxon>
        <taxon>Pseudomonadota</taxon>
        <taxon>Alphaproteobacteria</taxon>
        <taxon>Sphingomonadales</taxon>
        <taxon>Sphingomonadaceae</taxon>
        <taxon>Sphingopyxis</taxon>
    </lineage>
</organism>
<accession>A0A239IRI6</accession>